<organism evidence="4 5">
    <name type="scientific">Rheinheimera lutimaris</name>
    <dbReference type="NCBI Taxonomy" id="2740584"/>
    <lineage>
        <taxon>Bacteria</taxon>
        <taxon>Pseudomonadati</taxon>
        <taxon>Pseudomonadota</taxon>
        <taxon>Gammaproteobacteria</taxon>
        <taxon>Chromatiales</taxon>
        <taxon>Chromatiaceae</taxon>
        <taxon>Rheinheimera</taxon>
    </lineage>
</organism>
<dbReference type="GO" id="GO:0043190">
    <property type="term" value="C:ATP-binding cassette (ABC) transporter complex"/>
    <property type="evidence" value="ECO:0007669"/>
    <property type="project" value="InterPro"/>
</dbReference>
<dbReference type="Gene3D" id="3.40.190.10">
    <property type="entry name" value="Periplasmic binding protein-like II"/>
    <property type="match status" value="1"/>
</dbReference>
<evidence type="ECO:0000259" key="3">
    <source>
        <dbReference type="Pfam" id="PF00496"/>
    </source>
</evidence>
<reference evidence="4 5" key="1">
    <citation type="submission" date="2020-06" db="EMBL/GenBank/DDBJ databases">
        <title>Rheinheimera sp. nov., a marine bacterium isolated from coastal.</title>
        <authorList>
            <person name="Yu Q."/>
            <person name="Qi Y."/>
            <person name="Pu J."/>
        </authorList>
    </citation>
    <scope>NUCLEOTIDE SEQUENCE [LARGE SCALE GENOMIC DNA]</scope>
    <source>
        <strain evidence="4 5">YQF-2</strain>
    </source>
</reference>
<keyword evidence="2" id="KW-0732">Signal</keyword>
<dbReference type="AlphaFoldDB" id="A0A7Y5ASW3"/>
<evidence type="ECO:0000313" key="5">
    <source>
        <dbReference type="Proteomes" id="UP000523161"/>
    </source>
</evidence>
<sequence length="549" mass="61693">MKLQWGWLSPSGHSRSTLTFLLAGVTTLAGCQPNLPETVRSGLVYCSEGSPESFNPQLVTSGTTIDAISQQLYDRLLDINPENGELIPSLAKSWQVSEDGKTYRFRLRSDVQFHQTEYFTPSRPLNAQDVLFTFNRIMQTGHPFHYQGGGNYPFFQSVAWASLVEKVVAESTDSVRFELSRPDSSFLSNLATDFAAILSAEYAEQLLAANTLSRMDSHPVGTGPFRFKEYQKDVLIRYYRHKNYWREPAKPDQLVIDIVPNNARRMAKLFTHECDVVAFPRVAELKLISQRPDVDVQESTSMNVGFWAFNTSKAPFDNAKVRRALAYAINREAILQAVYFGHATAANSVLPPTSWAYNPDLTVQQYDPAIAKALLQEAGYPNGFSMDIWAMPVQRLYNPNALKMAELMQADLAQIGVRASIVSYEWNSFRRKLSDNEHDSVLIGWSADNADPDNFFRPLLSCSAAQTGTNRANWCDENFDRLISQALLTADQKQRRSYYMAAQQYLAEQMPLLSIAHSQRFQAINSDIKGVQINPYGGIALAGAIKDIK</sequence>
<dbReference type="InterPro" id="IPR039424">
    <property type="entry name" value="SBP_5"/>
</dbReference>
<dbReference type="CDD" id="cd08493">
    <property type="entry name" value="PBP2_DppA_like"/>
    <property type="match status" value="1"/>
</dbReference>
<dbReference type="SUPFAM" id="SSF53850">
    <property type="entry name" value="Periplasmic binding protein-like II"/>
    <property type="match status" value="1"/>
</dbReference>
<accession>A0A7Y5ASW3</accession>
<gene>
    <name evidence="4" type="primary">sapA</name>
    <name evidence="4" type="ORF">HRH59_15455</name>
</gene>
<dbReference type="Gene3D" id="3.10.105.10">
    <property type="entry name" value="Dipeptide-binding Protein, Domain 3"/>
    <property type="match status" value="1"/>
</dbReference>
<dbReference type="GO" id="GO:0030288">
    <property type="term" value="C:outer membrane-bounded periplasmic space"/>
    <property type="evidence" value="ECO:0007669"/>
    <property type="project" value="TreeGrafter"/>
</dbReference>
<dbReference type="RefSeq" id="WP_173502178.1">
    <property type="nucleotide sequence ID" value="NZ_JABSOD010000019.1"/>
</dbReference>
<dbReference type="PANTHER" id="PTHR30290:SF38">
    <property type="entry name" value="D,D-DIPEPTIDE-BINDING PERIPLASMIC PROTEIN DDPA-RELATED"/>
    <property type="match status" value="1"/>
</dbReference>
<name>A0A7Y5ASW3_9GAMM</name>
<dbReference type="NCBIfam" id="NF011689">
    <property type="entry name" value="PRK15109.1"/>
    <property type="match status" value="1"/>
</dbReference>
<protein>
    <submittedName>
        <fullName evidence="4">Peptide ABC transporter substrate-binding protein SapA</fullName>
    </submittedName>
</protein>
<dbReference type="PROSITE" id="PS51257">
    <property type="entry name" value="PROKAR_LIPOPROTEIN"/>
    <property type="match status" value="1"/>
</dbReference>
<dbReference type="Pfam" id="PF00496">
    <property type="entry name" value="SBP_bac_5"/>
    <property type="match status" value="1"/>
</dbReference>
<dbReference type="InterPro" id="IPR000914">
    <property type="entry name" value="SBP_5_dom"/>
</dbReference>
<dbReference type="InterPro" id="IPR030678">
    <property type="entry name" value="Peptide/Ni-bd"/>
</dbReference>
<proteinExistence type="inferred from homology"/>
<dbReference type="PANTHER" id="PTHR30290">
    <property type="entry name" value="PERIPLASMIC BINDING COMPONENT OF ABC TRANSPORTER"/>
    <property type="match status" value="1"/>
</dbReference>
<dbReference type="GO" id="GO:1904680">
    <property type="term" value="F:peptide transmembrane transporter activity"/>
    <property type="evidence" value="ECO:0007669"/>
    <property type="project" value="TreeGrafter"/>
</dbReference>
<keyword evidence="5" id="KW-1185">Reference proteome</keyword>
<dbReference type="PIRSF" id="PIRSF002741">
    <property type="entry name" value="MppA"/>
    <property type="match status" value="1"/>
</dbReference>
<evidence type="ECO:0000313" key="4">
    <source>
        <dbReference type="EMBL" id="NRQ43945.1"/>
    </source>
</evidence>
<dbReference type="Proteomes" id="UP000523161">
    <property type="component" value="Unassembled WGS sequence"/>
</dbReference>
<comment type="similarity">
    <text evidence="1">Belongs to the bacterial solute-binding protein 5 family.</text>
</comment>
<dbReference type="EMBL" id="JABSOD010000019">
    <property type="protein sequence ID" value="NRQ43945.1"/>
    <property type="molecule type" value="Genomic_DNA"/>
</dbReference>
<evidence type="ECO:0000256" key="1">
    <source>
        <dbReference type="ARBA" id="ARBA00005695"/>
    </source>
</evidence>
<dbReference type="Gene3D" id="3.90.76.10">
    <property type="entry name" value="Dipeptide-binding Protein, Domain 1"/>
    <property type="match status" value="1"/>
</dbReference>
<evidence type="ECO:0000256" key="2">
    <source>
        <dbReference type="ARBA" id="ARBA00022729"/>
    </source>
</evidence>
<dbReference type="GO" id="GO:0042938">
    <property type="term" value="P:dipeptide transport"/>
    <property type="evidence" value="ECO:0007669"/>
    <property type="project" value="TreeGrafter"/>
</dbReference>
<comment type="caution">
    <text evidence="4">The sequence shown here is derived from an EMBL/GenBank/DDBJ whole genome shotgun (WGS) entry which is preliminary data.</text>
</comment>
<feature type="domain" description="Solute-binding protein family 5" evidence="3">
    <location>
        <begin position="85"/>
        <end position="465"/>
    </location>
</feature>